<dbReference type="STRING" id="1903179.BI347_13660"/>
<gene>
    <name evidence="2" type="ORF">BI344_16580</name>
    <name evidence="1" type="ORF">BI347_13660</name>
</gene>
<dbReference type="Gene3D" id="3.40.50.1240">
    <property type="entry name" value="Phosphoglycerate mutase-like"/>
    <property type="match status" value="1"/>
</dbReference>
<dbReference type="AlphaFoldDB" id="A0A1S1X4L7"/>
<sequence length="186" mass="20289">MRSRKIMIIRHAEKPTTTPAVAGVDPDGNQSDEDLIVQGWQRAGALARFFAPLNGQPAPGLAVPNAIYASAVAKHSQSLRPQHTALPLSQLLQLNINLEYAKEDAANMAKAVADRIGPTLIAWEHEDIPGIVNAIVGNSAACPQQWHDDRFDVVWVLDQDEGSNVWRFSQVMQMLLAGDRAQPIGQ</sequence>
<dbReference type="Proteomes" id="UP000180088">
    <property type="component" value="Unassembled WGS sequence"/>
</dbReference>
<evidence type="ECO:0000313" key="2">
    <source>
        <dbReference type="EMBL" id="OHX19809.1"/>
    </source>
</evidence>
<dbReference type="InterPro" id="IPR029033">
    <property type="entry name" value="His_PPase_superfam"/>
</dbReference>
<dbReference type="Proteomes" id="UP000180280">
    <property type="component" value="Unassembled WGS sequence"/>
</dbReference>
<accession>A0A1S1X4L7</accession>
<evidence type="ECO:0000313" key="4">
    <source>
        <dbReference type="Proteomes" id="UP000180280"/>
    </source>
</evidence>
<name>A0A1S1X4L7_9NEIS</name>
<dbReference type="OrthoDB" id="8448116at2"/>
<dbReference type="EMBL" id="MKCT01000025">
    <property type="protein sequence ID" value="OHX19809.1"/>
    <property type="molecule type" value="Genomic_DNA"/>
</dbReference>
<reference evidence="3 4" key="1">
    <citation type="submission" date="2016-09" db="EMBL/GenBank/DDBJ databases">
        <title>Chromobacterium muskegensis sp. nov., an insecticidal bacterium isolated from Sphagnum bogs.</title>
        <authorList>
            <person name="Sparks M.E."/>
            <person name="Blackburn M.B."/>
            <person name="Gundersen-Rindal D.E."/>
            <person name="Mitchell A."/>
            <person name="Farrar R."/>
            <person name="Kuhar D."/>
        </authorList>
    </citation>
    <scope>NUCLEOTIDE SEQUENCE [LARGE SCALE GENOMIC DNA]</scope>
    <source>
        <strain evidence="2 4">14B-1</strain>
        <strain evidence="1 3">37-2</strain>
    </source>
</reference>
<dbReference type="RefSeq" id="WP_071113229.1">
    <property type="nucleotide sequence ID" value="NZ_MKCS01000001.1"/>
</dbReference>
<proteinExistence type="predicted"/>
<dbReference type="EMBL" id="MKCS01000001">
    <property type="protein sequence ID" value="OHX14431.1"/>
    <property type="molecule type" value="Genomic_DNA"/>
</dbReference>
<protein>
    <recommendedName>
        <fullName evidence="5">Histidine phosphatase family protein</fullName>
    </recommendedName>
</protein>
<dbReference type="CDD" id="cd07040">
    <property type="entry name" value="HP"/>
    <property type="match status" value="1"/>
</dbReference>
<comment type="caution">
    <text evidence="1">The sequence shown here is derived from an EMBL/GenBank/DDBJ whole genome shotgun (WGS) entry which is preliminary data.</text>
</comment>
<evidence type="ECO:0008006" key="5">
    <source>
        <dbReference type="Google" id="ProtNLM"/>
    </source>
</evidence>
<organism evidence="1 3">
    <name type="scientific">Chromobacterium sphagni</name>
    <dbReference type="NCBI Taxonomy" id="1903179"/>
    <lineage>
        <taxon>Bacteria</taxon>
        <taxon>Pseudomonadati</taxon>
        <taxon>Pseudomonadota</taxon>
        <taxon>Betaproteobacteria</taxon>
        <taxon>Neisseriales</taxon>
        <taxon>Chromobacteriaceae</taxon>
        <taxon>Chromobacterium</taxon>
    </lineage>
</organism>
<dbReference type="SUPFAM" id="SSF53254">
    <property type="entry name" value="Phosphoglycerate mutase-like"/>
    <property type="match status" value="1"/>
</dbReference>
<evidence type="ECO:0000313" key="3">
    <source>
        <dbReference type="Proteomes" id="UP000180088"/>
    </source>
</evidence>
<evidence type="ECO:0000313" key="1">
    <source>
        <dbReference type="EMBL" id="OHX14431.1"/>
    </source>
</evidence>
<keyword evidence="4" id="KW-1185">Reference proteome</keyword>